<keyword evidence="6" id="KW-1185">Reference proteome</keyword>
<dbReference type="CDD" id="cd04301">
    <property type="entry name" value="NAT_SF"/>
    <property type="match status" value="1"/>
</dbReference>
<dbReference type="InterPro" id="IPR000182">
    <property type="entry name" value="GNAT_dom"/>
</dbReference>
<keyword evidence="1" id="KW-0808">Transferase</keyword>
<sequence length="395" mass="46715">MDLINRYLSEPYSIYVFRFFLNNWPELCILAHDSTSPKNEIIGCIISKVEFDLKFDKIMDLINRYLSEPYSIYVFRFFLNNWPELCILAHDSTSPKNEIIGCIISKVEFDLKFDKIMDLINRYLSEPYSIYVFRFFLNNWPELCILAHDSTSPKNEIIGCIISKVEFDLKFDKIMDLINRYLSEPYSIYVFRFFLNNWPELCILAHDSTSPKNEIIGCIISKVEFDLKFDKIMDLINRYLSEPYSIYVFRFFLNNWPELCILAHDSTSPKNEIIGCIISKVETHKDVRIRGYIGMLAVEDDYRGLGIAKTLIDKSLDNMIENFNCDEIILETEVVNKKALKLYENFGFMRTKRLFRYYLNKHDAFRLILPLSDRSIVRSPFLEILDEKSTVRATY</sequence>
<evidence type="ECO:0000256" key="1">
    <source>
        <dbReference type="ARBA" id="ARBA00022679"/>
    </source>
</evidence>
<evidence type="ECO:0000256" key="3">
    <source>
        <dbReference type="ARBA" id="ARBA00024025"/>
    </source>
</evidence>
<reference evidence="5" key="1">
    <citation type="submission" date="2023-04" db="EMBL/GenBank/DDBJ databases">
        <title>Candida boidinii NBRC 10035.</title>
        <authorList>
            <person name="Ichikawa N."/>
            <person name="Sato H."/>
            <person name="Tonouchi N."/>
        </authorList>
    </citation>
    <scope>NUCLEOTIDE SEQUENCE</scope>
    <source>
        <strain evidence="5">NBRC 10035</strain>
    </source>
</reference>
<dbReference type="SUPFAM" id="SSF55729">
    <property type="entry name" value="Acyl-CoA N-acyltransferases (Nat)"/>
    <property type="match status" value="1"/>
</dbReference>
<dbReference type="AlphaFoldDB" id="A0A9W6WGH1"/>
<dbReference type="GO" id="GO:0004596">
    <property type="term" value="F:protein-N-terminal amino-acid acetyltransferase activity"/>
    <property type="evidence" value="ECO:0007669"/>
    <property type="project" value="InterPro"/>
</dbReference>
<dbReference type="InterPro" id="IPR044542">
    <property type="entry name" value="NAA30-like"/>
</dbReference>
<dbReference type="PROSITE" id="PS51186">
    <property type="entry name" value="GNAT"/>
    <property type="match status" value="1"/>
</dbReference>
<comment type="caution">
    <text evidence="5">The sequence shown here is derived from an EMBL/GenBank/DDBJ whole genome shotgun (WGS) entry which is preliminary data.</text>
</comment>
<keyword evidence="2" id="KW-0012">Acyltransferase</keyword>
<accession>A0A9W6WGH1</accession>
<dbReference type="PANTHER" id="PTHR45896">
    <property type="entry name" value="N-ALPHA-ACETYLTRANSFERASE 30"/>
    <property type="match status" value="1"/>
</dbReference>
<dbReference type="Proteomes" id="UP001165120">
    <property type="component" value="Unassembled WGS sequence"/>
</dbReference>
<evidence type="ECO:0000259" key="4">
    <source>
        <dbReference type="PROSITE" id="PS51186"/>
    </source>
</evidence>
<organism evidence="5 6">
    <name type="scientific">Candida boidinii</name>
    <name type="common">Yeast</name>
    <dbReference type="NCBI Taxonomy" id="5477"/>
    <lineage>
        <taxon>Eukaryota</taxon>
        <taxon>Fungi</taxon>
        <taxon>Dikarya</taxon>
        <taxon>Ascomycota</taxon>
        <taxon>Saccharomycotina</taxon>
        <taxon>Pichiomycetes</taxon>
        <taxon>Pichiales</taxon>
        <taxon>Pichiaceae</taxon>
        <taxon>Ogataea</taxon>
        <taxon>Ogataea/Candida clade</taxon>
    </lineage>
</organism>
<evidence type="ECO:0000256" key="2">
    <source>
        <dbReference type="ARBA" id="ARBA00023315"/>
    </source>
</evidence>
<feature type="domain" description="N-acetyltransferase" evidence="4">
    <location>
        <begin position="218"/>
        <end position="372"/>
    </location>
</feature>
<gene>
    <name evidence="5" type="ORF">Cboi02_000231000</name>
</gene>
<dbReference type="Gene3D" id="3.40.630.30">
    <property type="match status" value="5"/>
</dbReference>
<dbReference type="EMBL" id="BSXN01000675">
    <property type="protein sequence ID" value="GME69437.1"/>
    <property type="molecule type" value="Genomic_DNA"/>
</dbReference>
<dbReference type="InterPro" id="IPR016181">
    <property type="entry name" value="Acyl_CoA_acyltransferase"/>
</dbReference>
<comment type="similarity">
    <text evidence="3">Belongs to the acetyltransferase family. MAK3 subfamily.</text>
</comment>
<dbReference type="PANTHER" id="PTHR45896:SF1">
    <property type="entry name" value="N-ALPHA-ACETYLTRANSFERASE 30"/>
    <property type="match status" value="1"/>
</dbReference>
<protein>
    <submittedName>
        <fullName evidence="5">Unnamed protein product</fullName>
    </submittedName>
</protein>
<name>A0A9W6WGH1_CANBO</name>
<dbReference type="GO" id="GO:0031417">
    <property type="term" value="C:NatC complex"/>
    <property type="evidence" value="ECO:0007669"/>
    <property type="project" value="TreeGrafter"/>
</dbReference>
<evidence type="ECO:0000313" key="5">
    <source>
        <dbReference type="EMBL" id="GME69437.1"/>
    </source>
</evidence>
<evidence type="ECO:0000313" key="6">
    <source>
        <dbReference type="Proteomes" id="UP001165120"/>
    </source>
</evidence>
<dbReference type="Pfam" id="PF00583">
    <property type="entry name" value="Acetyltransf_1"/>
    <property type="match status" value="1"/>
</dbReference>
<proteinExistence type="inferred from homology"/>